<dbReference type="OrthoDB" id="195456at2"/>
<gene>
    <name evidence="2" type="ORF">LX87_03962</name>
</gene>
<dbReference type="Proteomes" id="UP000248790">
    <property type="component" value="Unassembled WGS sequence"/>
</dbReference>
<evidence type="ECO:0008006" key="4">
    <source>
        <dbReference type="Google" id="ProtNLM"/>
    </source>
</evidence>
<dbReference type="InterPro" id="IPR021314">
    <property type="entry name" value="DUF2911"/>
</dbReference>
<accession>A0A327WNZ3</accession>
<evidence type="ECO:0000313" key="2">
    <source>
        <dbReference type="EMBL" id="RAJ94078.1"/>
    </source>
</evidence>
<keyword evidence="1" id="KW-0732">Signal</keyword>
<feature type="signal peptide" evidence="1">
    <location>
        <begin position="1"/>
        <end position="22"/>
    </location>
</feature>
<name>A0A327WNZ3_LARAB</name>
<evidence type="ECO:0000313" key="3">
    <source>
        <dbReference type="Proteomes" id="UP000248790"/>
    </source>
</evidence>
<protein>
    <recommendedName>
        <fullName evidence="4">DUF2911 family protein</fullName>
    </recommendedName>
</protein>
<proteinExistence type="predicted"/>
<evidence type="ECO:0000256" key="1">
    <source>
        <dbReference type="SAM" id="SignalP"/>
    </source>
</evidence>
<sequence length="180" mass="19522">MKKGLLFILALLFTANSALVLAQAKSPHVKAESPGKSIKVVYGQPSKRGRVIFGPNGLEKYGKVWRTGADAATEITFAKDVMFGDKMVKAGTYTLFTIPDEKEWTVILNSKLGQWGAYDYIDPVKGAELKKKDVAQIKVPAKTTTTPVEKLTITPTESDVTIAWDQASISIPVKPTGGTH</sequence>
<keyword evidence="3" id="KW-1185">Reference proteome</keyword>
<organism evidence="2 3">
    <name type="scientific">Larkinella arboricola</name>
    <dbReference type="NCBI Taxonomy" id="643671"/>
    <lineage>
        <taxon>Bacteria</taxon>
        <taxon>Pseudomonadati</taxon>
        <taxon>Bacteroidota</taxon>
        <taxon>Cytophagia</taxon>
        <taxon>Cytophagales</taxon>
        <taxon>Spirosomataceae</taxon>
        <taxon>Larkinella</taxon>
    </lineage>
</organism>
<dbReference type="Pfam" id="PF11138">
    <property type="entry name" value="DUF2911"/>
    <property type="match status" value="1"/>
</dbReference>
<feature type="chain" id="PRO_5016390008" description="DUF2911 family protein" evidence="1">
    <location>
        <begin position="23"/>
        <end position="180"/>
    </location>
</feature>
<dbReference type="RefSeq" id="WP_111630003.1">
    <property type="nucleotide sequence ID" value="NZ_QLMC01000005.1"/>
</dbReference>
<dbReference type="EMBL" id="QLMC01000005">
    <property type="protein sequence ID" value="RAJ94078.1"/>
    <property type="molecule type" value="Genomic_DNA"/>
</dbReference>
<comment type="caution">
    <text evidence="2">The sequence shown here is derived from an EMBL/GenBank/DDBJ whole genome shotgun (WGS) entry which is preliminary data.</text>
</comment>
<dbReference type="AlphaFoldDB" id="A0A327WNZ3"/>
<reference evidence="2 3" key="1">
    <citation type="submission" date="2018-06" db="EMBL/GenBank/DDBJ databases">
        <title>Genomic Encyclopedia of Archaeal and Bacterial Type Strains, Phase II (KMG-II): from individual species to whole genera.</title>
        <authorList>
            <person name="Goeker M."/>
        </authorList>
    </citation>
    <scope>NUCLEOTIDE SEQUENCE [LARGE SCALE GENOMIC DNA]</scope>
    <source>
        <strain evidence="2 3">DSM 21851</strain>
    </source>
</reference>